<dbReference type="SUPFAM" id="SSF52540">
    <property type="entry name" value="P-loop containing nucleoside triphosphate hydrolases"/>
    <property type="match status" value="1"/>
</dbReference>
<proteinExistence type="predicted"/>
<evidence type="ECO:0000313" key="2">
    <source>
        <dbReference type="EMBL" id="TKD49219.1"/>
    </source>
</evidence>
<dbReference type="InterPro" id="IPR027417">
    <property type="entry name" value="P-loop_NTPase"/>
</dbReference>
<comment type="caution">
    <text evidence="2">The sequence shown here is derived from an EMBL/GenBank/DDBJ whole genome shotgun (WGS) entry which is preliminary data.</text>
</comment>
<dbReference type="InterPro" id="IPR051396">
    <property type="entry name" value="Bact_Antivir_Def_Nuclease"/>
</dbReference>
<dbReference type="Proteomes" id="UP000309542">
    <property type="component" value="Unassembled WGS sequence"/>
</dbReference>
<dbReference type="Gene3D" id="3.40.50.300">
    <property type="entry name" value="P-loop containing nucleotide triphosphate hydrolases"/>
    <property type="match status" value="1"/>
</dbReference>
<dbReference type="AlphaFoldDB" id="A0A4U1KXX6"/>
<organism evidence="2 3">
    <name type="scientific">Streptococcus mitis</name>
    <dbReference type="NCBI Taxonomy" id="28037"/>
    <lineage>
        <taxon>Bacteria</taxon>
        <taxon>Bacillati</taxon>
        <taxon>Bacillota</taxon>
        <taxon>Bacilli</taxon>
        <taxon>Lactobacillales</taxon>
        <taxon>Streptococcaceae</taxon>
        <taxon>Streptococcus</taxon>
        <taxon>Streptococcus mitis group</taxon>
    </lineage>
</organism>
<sequence>MKSIRIKNLRSIEDSQNIQINKCNFFIGANGTGKSSILRFFPLIKQTILQKSSSPILWYAKDGVDFGSYDESINKKNRDEGLTFTLEFNQKIEISSKLISDLLKDYPKYNHYFNNNIDFFGWFGKKIEIDFEKVEVTILKNEFSKLKFFFDSRKIEFDILNGKVIHGEKCVDNIDIIPVKSEYPLLPSLAVKHEVKKVSIEYHYIDKIIKLLQENTNKRIGVNTWEKIFDRISYSQDKNFLFQKLSASEVPKTIRDKFLSNEASNLDNLYNYIDIVVSVKLIRNMNRIISDYFKDTIYIAPIRATAERYYRVQGLSVEEVDPMGTNVPMILDYMNSNSELEQKWQDWTMEHFKTKYRATTQGGNTSIEVLIDNEFYNLADTGFGYSQFLPILLMLWQEERKNENFGNDFSLGFMDKKTSQKVIIIEQPELHLHPKMQAQFADLLFNLVVEADNINFIIETHSVTIINRIGELIERSHYENPDLIPEDNFNLFLVNSNESKKKIVQTRYDKNGIIAKWPIGFL</sequence>
<dbReference type="EMBL" id="SWFJ01000009">
    <property type="protein sequence ID" value="TKD49219.1"/>
    <property type="molecule type" value="Genomic_DNA"/>
</dbReference>
<dbReference type="PANTHER" id="PTHR43581:SF2">
    <property type="entry name" value="EXCINUCLEASE ATPASE SUBUNIT"/>
    <property type="match status" value="1"/>
</dbReference>
<dbReference type="Pfam" id="PF13175">
    <property type="entry name" value="AAA_15"/>
    <property type="match status" value="1"/>
</dbReference>
<accession>A0A4U1KXX6</accession>
<dbReference type="PANTHER" id="PTHR43581">
    <property type="entry name" value="ATP/GTP PHOSPHATASE"/>
    <property type="match status" value="1"/>
</dbReference>
<evidence type="ECO:0000313" key="3">
    <source>
        <dbReference type="Proteomes" id="UP000309542"/>
    </source>
</evidence>
<protein>
    <recommendedName>
        <fullName evidence="1">Endonuclease GajA/Old nuclease/RecF-like AAA domain-containing protein</fullName>
    </recommendedName>
</protein>
<dbReference type="RefSeq" id="WP_136937422.1">
    <property type="nucleotide sequence ID" value="NZ_SWFJ01000009.1"/>
</dbReference>
<name>A0A4U1KXX6_STRMT</name>
<dbReference type="InterPro" id="IPR041685">
    <property type="entry name" value="AAA_GajA/Old/RecF-like"/>
</dbReference>
<feature type="domain" description="Endonuclease GajA/Old nuclease/RecF-like AAA" evidence="1">
    <location>
        <begin position="1"/>
        <end position="466"/>
    </location>
</feature>
<evidence type="ECO:0000259" key="1">
    <source>
        <dbReference type="Pfam" id="PF13175"/>
    </source>
</evidence>
<gene>
    <name evidence="2" type="ORF">FBF73_07665</name>
</gene>
<reference evidence="2 3" key="1">
    <citation type="submission" date="2019-04" db="EMBL/GenBank/DDBJ databases">
        <title>Genome sequence of Streptococcus mitis strain ColumbLawn.</title>
        <authorList>
            <person name="Mungovan B.A."/>
            <person name="Maclea K.S."/>
        </authorList>
    </citation>
    <scope>NUCLEOTIDE SEQUENCE [LARGE SCALE GENOMIC DNA]</scope>
    <source>
        <strain evidence="2 3">ColumbLawn</strain>
    </source>
</reference>